<evidence type="ECO:0000256" key="1">
    <source>
        <dbReference type="ARBA" id="ARBA00010397"/>
    </source>
</evidence>
<dbReference type="Pfam" id="PF01873">
    <property type="entry name" value="eIF-5_eIF-2B"/>
    <property type="match status" value="1"/>
</dbReference>
<sequence length="283" mass="31996">MAELNKEEPMEQIFDPSMKKKKKKKKTAFDLDSALSGGSQPTDEPAPDATSASQSDTMDMSSVKENLPQEPEAVDPIDEFSQKKKKKSKSVKISDTNEILGTSESAAVHKVEEGEYTKTDDDYTYDQLLTRVFNIMRERNPDMESGERKRFVMKPPQMARVGTRKTAFTNFADICKLLKRQPKHLLQFLLAELGTSGNVDANNSLILKGRYQQKHIETVLRRYIKEYVTCHTCRSPETLLEREIRLFFLQCQHCGSRSSVASIKSGFQAVTGKRAAMRAKTTA</sequence>
<dbReference type="PANTHER" id="PTHR23001">
    <property type="entry name" value="EUKARYOTIC TRANSLATION INITIATION FACTOR"/>
    <property type="match status" value="1"/>
</dbReference>
<dbReference type="InterPro" id="IPR045196">
    <property type="entry name" value="IF2/IF5"/>
</dbReference>
<evidence type="ECO:0000256" key="5">
    <source>
        <dbReference type="ARBA" id="ARBA00042452"/>
    </source>
</evidence>
<dbReference type="OrthoDB" id="10255414at2759"/>
<evidence type="ECO:0000313" key="9">
    <source>
        <dbReference type="Proteomes" id="UP000593567"/>
    </source>
</evidence>
<keyword evidence="9" id="KW-1185">Reference proteome</keyword>
<organism evidence="8 9">
    <name type="scientific">Bugula neritina</name>
    <name type="common">Brown bryozoan</name>
    <name type="synonym">Sertularia neritina</name>
    <dbReference type="NCBI Taxonomy" id="10212"/>
    <lineage>
        <taxon>Eukaryota</taxon>
        <taxon>Metazoa</taxon>
        <taxon>Spiralia</taxon>
        <taxon>Lophotrochozoa</taxon>
        <taxon>Bryozoa</taxon>
        <taxon>Gymnolaemata</taxon>
        <taxon>Cheilostomatida</taxon>
        <taxon>Flustrina</taxon>
        <taxon>Buguloidea</taxon>
        <taxon>Bugulidae</taxon>
        <taxon>Bugula</taxon>
    </lineage>
</organism>
<evidence type="ECO:0000313" key="8">
    <source>
        <dbReference type="EMBL" id="KAF6025054.1"/>
    </source>
</evidence>
<feature type="compositionally biased region" description="Polar residues" evidence="6">
    <location>
        <begin position="50"/>
        <end position="64"/>
    </location>
</feature>
<feature type="domain" description="Translation initiation factor IF2/IF5" evidence="7">
    <location>
        <begin position="148"/>
        <end position="257"/>
    </location>
</feature>
<proteinExistence type="inferred from homology"/>
<feature type="region of interest" description="Disordered" evidence="6">
    <location>
        <begin position="1"/>
        <end position="94"/>
    </location>
</feature>
<gene>
    <name evidence="8" type="ORF">EB796_016631</name>
</gene>
<evidence type="ECO:0000256" key="3">
    <source>
        <dbReference type="ARBA" id="ARBA00022917"/>
    </source>
</evidence>
<keyword evidence="2" id="KW-0396">Initiation factor</keyword>
<reference evidence="8" key="1">
    <citation type="submission" date="2020-06" db="EMBL/GenBank/DDBJ databases">
        <title>Draft genome of Bugula neritina, a colonial animal packing powerful symbionts and potential medicines.</title>
        <authorList>
            <person name="Rayko M."/>
        </authorList>
    </citation>
    <scope>NUCLEOTIDE SEQUENCE [LARGE SCALE GENOMIC DNA]</scope>
    <source>
        <strain evidence="8">Kwan_BN1</strain>
    </source>
</reference>
<dbReference type="InterPro" id="IPR002735">
    <property type="entry name" value="Transl_init_fac_IF2/IF5_dom"/>
</dbReference>
<dbReference type="InterPro" id="IPR016190">
    <property type="entry name" value="Transl_init_fac_IF2/IF5_Zn-bd"/>
</dbReference>
<protein>
    <recommendedName>
        <fullName evidence="4">Eukaryotic translation initiation factor 2 subunit 2</fullName>
    </recommendedName>
    <alternativeName>
        <fullName evidence="5">Eukaryotic translation initiation factor 2 subunit beta</fullName>
    </alternativeName>
</protein>
<dbReference type="Proteomes" id="UP000593567">
    <property type="component" value="Unassembled WGS sequence"/>
</dbReference>
<dbReference type="FunFam" id="3.30.30.170:FF:000001">
    <property type="entry name" value="Eukaryotic translation initiation factor 2 subunit"/>
    <property type="match status" value="1"/>
</dbReference>
<dbReference type="AlphaFoldDB" id="A0A7J7JHF6"/>
<dbReference type="Gene3D" id="3.30.30.170">
    <property type="match status" value="1"/>
</dbReference>
<dbReference type="GO" id="GO:0003743">
    <property type="term" value="F:translation initiation factor activity"/>
    <property type="evidence" value="ECO:0007669"/>
    <property type="project" value="UniProtKB-KW"/>
</dbReference>
<keyword evidence="3" id="KW-0648">Protein biosynthesis</keyword>
<evidence type="ECO:0000256" key="2">
    <source>
        <dbReference type="ARBA" id="ARBA00022540"/>
    </source>
</evidence>
<dbReference type="PANTHER" id="PTHR23001:SF3">
    <property type="entry name" value="EUKARYOTIC TRANSLATION INITIATION FACTOR 2 SUBUNIT 2"/>
    <property type="match status" value="1"/>
</dbReference>
<comment type="caution">
    <text evidence="8">The sequence shown here is derived from an EMBL/GenBank/DDBJ whole genome shotgun (WGS) entry which is preliminary data.</text>
</comment>
<dbReference type="GO" id="GO:0003729">
    <property type="term" value="F:mRNA binding"/>
    <property type="evidence" value="ECO:0007669"/>
    <property type="project" value="TreeGrafter"/>
</dbReference>
<evidence type="ECO:0000256" key="6">
    <source>
        <dbReference type="SAM" id="MobiDB-lite"/>
    </source>
</evidence>
<dbReference type="SMART" id="SM00653">
    <property type="entry name" value="eIF2B_5"/>
    <property type="match status" value="1"/>
</dbReference>
<name>A0A7J7JHF6_BUGNE</name>
<dbReference type="SUPFAM" id="SSF100966">
    <property type="entry name" value="Translation initiation factor 2 beta, aIF2beta, N-terminal domain"/>
    <property type="match status" value="1"/>
</dbReference>
<dbReference type="GO" id="GO:0031369">
    <property type="term" value="F:translation initiation factor binding"/>
    <property type="evidence" value="ECO:0007669"/>
    <property type="project" value="TreeGrafter"/>
</dbReference>
<evidence type="ECO:0000256" key="4">
    <source>
        <dbReference type="ARBA" id="ARBA00040874"/>
    </source>
</evidence>
<evidence type="ECO:0000259" key="7">
    <source>
        <dbReference type="SMART" id="SM00653"/>
    </source>
</evidence>
<accession>A0A7J7JHF6</accession>
<dbReference type="EMBL" id="VXIV02002501">
    <property type="protein sequence ID" value="KAF6025054.1"/>
    <property type="molecule type" value="Genomic_DNA"/>
</dbReference>
<comment type="similarity">
    <text evidence="1">Belongs to the eIF-2-beta/eIF-5 family.</text>
</comment>
<dbReference type="InterPro" id="IPR016189">
    <property type="entry name" value="Transl_init_fac_IF2/IF5_N"/>
</dbReference>
<dbReference type="GO" id="GO:0001731">
    <property type="term" value="P:formation of translation preinitiation complex"/>
    <property type="evidence" value="ECO:0007669"/>
    <property type="project" value="TreeGrafter"/>
</dbReference>
<dbReference type="SUPFAM" id="SSF75689">
    <property type="entry name" value="Zinc-binding domain of translation initiation factor 2 beta"/>
    <property type="match status" value="1"/>
</dbReference>
<dbReference type="GO" id="GO:0005850">
    <property type="term" value="C:eukaryotic translation initiation factor 2 complex"/>
    <property type="evidence" value="ECO:0007669"/>
    <property type="project" value="TreeGrafter"/>
</dbReference>